<accession>C7ZIA5</accession>
<dbReference type="eggNOG" id="ENOG502S581">
    <property type="taxonomic scope" value="Eukaryota"/>
</dbReference>
<dbReference type="InParanoid" id="C7ZIA5"/>
<keyword evidence="2" id="KW-1185">Reference proteome</keyword>
<proteinExistence type="predicted"/>
<evidence type="ECO:0000313" key="2">
    <source>
        <dbReference type="Proteomes" id="UP000005206"/>
    </source>
</evidence>
<dbReference type="OMA" id="HREACRF"/>
<reference evidence="1 2" key="1">
    <citation type="journal article" date="2009" name="PLoS Genet.">
        <title>The genome of Nectria haematococca: contribution of supernumerary chromosomes to gene expansion.</title>
        <authorList>
            <person name="Coleman J.J."/>
            <person name="Rounsley S.D."/>
            <person name="Rodriguez-Carres M."/>
            <person name="Kuo A."/>
            <person name="Wasmann C.C."/>
            <person name="Grimwood J."/>
            <person name="Schmutz J."/>
            <person name="Taga M."/>
            <person name="White G.J."/>
            <person name="Zhou S."/>
            <person name="Schwartz D.C."/>
            <person name="Freitag M."/>
            <person name="Ma L.J."/>
            <person name="Danchin E.G."/>
            <person name="Henrissat B."/>
            <person name="Coutinho P.M."/>
            <person name="Nelson D.R."/>
            <person name="Straney D."/>
            <person name="Napoli C.A."/>
            <person name="Barker B.M."/>
            <person name="Gribskov M."/>
            <person name="Rep M."/>
            <person name="Kroken S."/>
            <person name="Molnar I."/>
            <person name="Rensing C."/>
            <person name="Kennell J.C."/>
            <person name="Zamora J."/>
            <person name="Farman M.L."/>
            <person name="Selker E.U."/>
            <person name="Salamov A."/>
            <person name="Shapiro H."/>
            <person name="Pangilinan J."/>
            <person name="Lindquist E."/>
            <person name="Lamers C."/>
            <person name="Grigoriev I.V."/>
            <person name="Geiser D.M."/>
            <person name="Covert S.F."/>
            <person name="Temporini E."/>
            <person name="Vanetten H.D."/>
        </authorList>
    </citation>
    <scope>NUCLEOTIDE SEQUENCE [LARGE SCALE GENOMIC DNA]</scope>
    <source>
        <strain evidence="2">ATCC MYA-4622 / CBS 123669 / FGSC 9596 / NRRL 45880 / 77-13-4</strain>
    </source>
</reference>
<gene>
    <name evidence="1" type="ORF">NECHADRAFT_87077</name>
</gene>
<dbReference type="KEGG" id="nhe:NECHADRAFT_87077"/>
<dbReference type="CDD" id="cd12148">
    <property type="entry name" value="fungal_TF_MHR"/>
    <property type="match status" value="1"/>
</dbReference>
<dbReference type="STRING" id="660122.C7ZIA5"/>
<evidence type="ECO:0000313" key="1">
    <source>
        <dbReference type="EMBL" id="EEU36173.1"/>
    </source>
</evidence>
<sequence>MADAPLINPISSIARVVRTMADYPSAKGAGCQEQNAECVYVRQVPRKPVTTTGDRVGSIEATLDTILRRLDRIEQNCRCQSLRRQLDDSPGFDASPEDAFQNQSDSDIDIDAGNGVESHRPFPVIPLTSVSGNNVVSEHLESPSTTPDPNSPLPVLRYAVEEVQRRVAKRHNSPSANTEEPIEPALAKSWVQSYFAHLSEDLSPALLNVQLIHLMPDIIGLPNVHLDAAIIVVYYCILYHGCFLGRQSTSVSDNAKTMSKLYHRCLDAASAWEPQATGTNMDFIAAFFMDSSVLNAGRKGFWELVTMDVYFRLIHNKPPAIMACRPDAKVNLPWLAGPGSQVEETTTTIRFLIDSRRTFILMDFFQLLEDSEARPDPDLVSKTGALCRDIEGLYEQWEINDWVRKMIDSDGQLWTIAGVALEGYTCIIFMLRRAISVHSGIPGNQELGPEVINHPLVLKASRHILEVVALLLSAIPSMGTVAVTFVVLQAHIPLACLATYLLHPVGSRDCEADIVLLENVIEGTKRISRDIEELVPLTAAMEELKTKVRSTVGDNVAK</sequence>
<dbReference type="HOGENOM" id="CLU_026661_1_0_1"/>
<dbReference type="Proteomes" id="UP000005206">
    <property type="component" value="Chromosome 12"/>
</dbReference>
<organism evidence="1 2">
    <name type="scientific">Fusarium vanettenii (strain ATCC MYA-4622 / CBS 123669 / FGSC 9596 / NRRL 45880 / 77-13-4)</name>
    <name type="common">Fusarium solani subsp. pisi</name>
    <dbReference type="NCBI Taxonomy" id="660122"/>
    <lineage>
        <taxon>Eukaryota</taxon>
        <taxon>Fungi</taxon>
        <taxon>Dikarya</taxon>
        <taxon>Ascomycota</taxon>
        <taxon>Pezizomycotina</taxon>
        <taxon>Sordariomycetes</taxon>
        <taxon>Hypocreomycetidae</taxon>
        <taxon>Hypocreales</taxon>
        <taxon>Nectriaceae</taxon>
        <taxon>Fusarium</taxon>
        <taxon>Fusarium solani species complex</taxon>
        <taxon>Fusarium vanettenii</taxon>
    </lineage>
</organism>
<dbReference type="GeneID" id="9674248"/>
<protein>
    <recommendedName>
        <fullName evidence="3">Transcription factor domain-containing protein</fullName>
    </recommendedName>
</protein>
<dbReference type="RefSeq" id="XP_003041886.1">
    <property type="nucleotide sequence ID" value="XM_003041840.1"/>
</dbReference>
<name>C7ZIA5_FUSV7</name>
<dbReference type="AlphaFoldDB" id="C7ZIA5"/>
<evidence type="ECO:0008006" key="3">
    <source>
        <dbReference type="Google" id="ProtNLM"/>
    </source>
</evidence>
<dbReference type="VEuPathDB" id="FungiDB:NECHADRAFT_87077"/>
<dbReference type="EMBL" id="GG698930">
    <property type="protein sequence ID" value="EEU36173.1"/>
    <property type="molecule type" value="Genomic_DNA"/>
</dbReference>
<dbReference type="OrthoDB" id="39175at2759"/>